<dbReference type="SUPFAM" id="SSF56672">
    <property type="entry name" value="DNA/RNA polymerases"/>
    <property type="match status" value="1"/>
</dbReference>
<evidence type="ECO:0000313" key="2">
    <source>
        <dbReference type="EMBL" id="KAA3462868.1"/>
    </source>
</evidence>
<sequence length="318" mass="36643">MDSKWREAVITEYNALIENNTWSLVELPLDRKPIRREWLFKLKKNPDSTVAWYKSRLVGKGFSQVSGHDFGETYSPVVKFSTVNIHIDINNAFLKGDLSEDIYMTQPPGFEQYHYDGKALVCKLHNAIYGLPQAPRNWFYKLQQFLLTIGFTSSEADPSLFILKDGGNISYMIVYVDDILLTGSLHGTIENTDLGSPEYFLGIEVQYIGNGFFINQKKYTLDLLAQTDMMNCQPTTTSMAVDKKLAKDNGNALSDPQHYRSIVGSLQYLCHTRPDISYSVNKVAQYMQNPRDSHWVAVKRILRYLRGYFRSWISVHFW</sequence>
<feature type="domain" description="Reverse transcriptase Ty1/copia-type" evidence="1">
    <location>
        <begin position="19"/>
        <end position="239"/>
    </location>
</feature>
<keyword evidence="3" id="KW-1185">Reference proteome</keyword>
<comment type="caution">
    <text evidence="2">The sequence shown here is derived from an EMBL/GenBank/DDBJ whole genome shotgun (WGS) entry which is preliminary data.</text>
</comment>
<proteinExistence type="predicted"/>
<dbReference type="Pfam" id="PF07727">
    <property type="entry name" value="RVT_2"/>
    <property type="match status" value="1"/>
</dbReference>
<dbReference type="Proteomes" id="UP000325315">
    <property type="component" value="Unassembled WGS sequence"/>
</dbReference>
<dbReference type="EMBL" id="SMMG02000009">
    <property type="protein sequence ID" value="KAA3462868.1"/>
    <property type="molecule type" value="Genomic_DNA"/>
</dbReference>
<dbReference type="AlphaFoldDB" id="A0A5B6V151"/>
<accession>A0A5B6V151</accession>
<dbReference type="OrthoDB" id="996302at2759"/>
<evidence type="ECO:0000313" key="3">
    <source>
        <dbReference type="Proteomes" id="UP000325315"/>
    </source>
</evidence>
<gene>
    <name evidence="2" type="ORF">EPI10_029317</name>
</gene>
<dbReference type="PANTHER" id="PTHR11439:SF467">
    <property type="entry name" value="INTEGRASE CATALYTIC DOMAIN-CONTAINING PROTEIN"/>
    <property type="match status" value="1"/>
</dbReference>
<dbReference type="PANTHER" id="PTHR11439">
    <property type="entry name" value="GAG-POL-RELATED RETROTRANSPOSON"/>
    <property type="match status" value="1"/>
</dbReference>
<protein>
    <submittedName>
        <fullName evidence="2">Retrovirus-related Pol polyprotein from transposon TNT 1-94</fullName>
    </submittedName>
</protein>
<evidence type="ECO:0000259" key="1">
    <source>
        <dbReference type="Pfam" id="PF07727"/>
    </source>
</evidence>
<dbReference type="InterPro" id="IPR043502">
    <property type="entry name" value="DNA/RNA_pol_sf"/>
</dbReference>
<reference evidence="3" key="1">
    <citation type="journal article" date="2019" name="Plant Biotechnol. J.">
        <title>Genome sequencing of the Australian wild diploid species Gossypium australe highlights disease resistance and delayed gland morphogenesis.</title>
        <authorList>
            <person name="Cai Y."/>
            <person name="Cai X."/>
            <person name="Wang Q."/>
            <person name="Wang P."/>
            <person name="Zhang Y."/>
            <person name="Cai C."/>
            <person name="Xu Y."/>
            <person name="Wang K."/>
            <person name="Zhou Z."/>
            <person name="Wang C."/>
            <person name="Geng S."/>
            <person name="Li B."/>
            <person name="Dong Q."/>
            <person name="Hou Y."/>
            <person name="Wang H."/>
            <person name="Ai P."/>
            <person name="Liu Z."/>
            <person name="Yi F."/>
            <person name="Sun M."/>
            <person name="An G."/>
            <person name="Cheng J."/>
            <person name="Zhang Y."/>
            <person name="Shi Q."/>
            <person name="Xie Y."/>
            <person name="Shi X."/>
            <person name="Chang Y."/>
            <person name="Huang F."/>
            <person name="Chen Y."/>
            <person name="Hong S."/>
            <person name="Mi L."/>
            <person name="Sun Q."/>
            <person name="Zhang L."/>
            <person name="Zhou B."/>
            <person name="Peng R."/>
            <person name="Zhang X."/>
            <person name="Liu F."/>
        </authorList>
    </citation>
    <scope>NUCLEOTIDE SEQUENCE [LARGE SCALE GENOMIC DNA]</scope>
    <source>
        <strain evidence="3">cv. PA1801</strain>
    </source>
</reference>
<name>A0A5B6V151_9ROSI</name>
<organism evidence="2 3">
    <name type="scientific">Gossypium australe</name>
    <dbReference type="NCBI Taxonomy" id="47621"/>
    <lineage>
        <taxon>Eukaryota</taxon>
        <taxon>Viridiplantae</taxon>
        <taxon>Streptophyta</taxon>
        <taxon>Embryophyta</taxon>
        <taxon>Tracheophyta</taxon>
        <taxon>Spermatophyta</taxon>
        <taxon>Magnoliopsida</taxon>
        <taxon>eudicotyledons</taxon>
        <taxon>Gunneridae</taxon>
        <taxon>Pentapetalae</taxon>
        <taxon>rosids</taxon>
        <taxon>malvids</taxon>
        <taxon>Malvales</taxon>
        <taxon>Malvaceae</taxon>
        <taxon>Malvoideae</taxon>
        <taxon>Gossypium</taxon>
    </lineage>
</organism>
<dbReference type="InterPro" id="IPR013103">
    <property type="entry name" value="RVT_2"/>
</dbReference>